<accession>A0AAC9VWP8</accession>
<dbReference type="Pfam" id="PF06108">
    <property type="entry name" value="DUF952"/>
    <property type="match status" value="1"/>
</dbReference>
<sequence length="129" mass="13898">MAFVTFAADVLVHLCGAEQWAQARRDGAISPADGGEFIHLSSPRQVHLPANRLYRGRRDLVLLHIDPGRLDAPVRWEPGVATDPESMLFPHLYGTLPVAAVTRVTAYPPDPDGGFAPIGPAQVPPVEST</sequence>
<dbReference type="EMBL" id="CP023147">
    <property type="protein sequence ID" value="ASW91213.1"/>
    <property type="molecule type" value="Genomic_DNA"/>
</dbReference>
<gene>
    <name evidence="1" type="ORF">CKJ54_16025</name>
</gene>
<dbReference type="PANTHER" id="PTHR34129">
    <property type="entry name" value="BLR1139 PROTEIN"/>
    <property type="match status" value="1"/>
</dbReference>
<evidence type="ECO:0000313" key="1">
    <source>
        <dbReference type="EMBL" id="ASW91213.1"/>
    </source>
</evidence>
<organism evidence="1 2">
    <name type="scientific">Mycobacterium marseillense</name>
    <dbReference type="NCBI Taxonomy" id="701042"/>
    <lineage>
        <taxon>Bacteria</taxon>
        <taxon>Bacillati</taxon>
        <taxon>Actinomycetota</taxon>
        <taxon>Actinomycetes</taxon>
        <taxon>Mycobacteriales</taxon>
        <taxon>Mycobacteriaceae</taxon>
        <taxon>Mycobacterium</taxon>
        <taxon>Mycobacterium avium complex (MAC)</taxon>
    </lineage>
</organism>
<proteinExistence type="predicted"/>
<name>A0AAC9VWP8_9MYCO</name>
<dbReference type="PANTHER" id="PTHR34129:SF1">
    <property type="entry name" value="DUF952 DOMAIN-CONTAINING PROTEIN"/>
    <property type="match status" value="1"/>
</dbReference>
<protein>
    <submittedName>
        <fullName evidence="1">Glutathione S-transferase</fullName>
    </submittedName>
</protein>
<dbReference type="InterPro" id="IPR009297">
    <property type="entry name" value="DUF952"/>
</dbReference>
<dbReference type="Proteomes" id="UP000216246">
    <property type="component" value="Chromosome"/>
</dbReference>
<dbReference type="Gene3D" id="3.20.170.20">
    <property type="entry name" value="Protein of unknown function DUF952"/>
    <property type="match status" value="1"/>
</dbReference>
<dbReference type="RefSeq" id="WP_095577464.1">
    <property type="nucleotide sequence ID" value="NZ_CP023147.1"/>
</dbReference>
<dbReference type="SUPFAM" id="SSF56399">
    <property type="entry name" value="ADP-ribosylation"/>
    <property type="match status" value="1"/>
</dbReference>
<evidence type="ECO:0000313" key="2">
    <source>
        <dbReference type="Proteomes" id="UP000216246"/>
    </source>
</evidence>
<dbReference type="AlphaFoldDB" id="A0AAC9VWP8"/>
<reference evidence="1 2" key="1">
    <citation type="submission" date="2017-08" db="EMBL/GenBank/DDBJ databases">
        <title>Phylogentic analysis of Mycobacterium avium complex whole genomes.</title>
        <authorList>
            <person name="Caverly L.J."/>
            <person name="Spilker T."/>
            <person name="LiPuma J."/>
        </authorList>
    </citation>
    <scope>NUCLEOTIDE SEQUENCE [LARGE SCALE GENOMIC DNA]</scope>
    <source>
        <strain evidence="1 2">FLAC0026</strain>
    </source>
</reference>
<dbReference type="KEGG" id="mmal:CKJ54_16025"/>